<evidence type="ECO:0000313" key="2">
    <source>
        <dbReference type="EMBL" id="MEQ2164690.1"/>
    </source>
</evidence>
<feature type="compositionally biased region" description="Polar residues" evidence="1">
    <location>
        <begin position="126"/>
        <end position="135"/>
    </location>
</feature>
<organism evidence="2 3">
    <name type="scientific">Goodea atripinnis</name>
    <dbReference type="NCBI Taxonomy" id="208336"/>
    <lineage>
        <taxon>Eukaryota</taxon>
        <taxon>Metazoa</taxon>
        <taxon>Chordata</taxon>
        <taxon>Craniata</taxon>
        <taxon>Vertebrata</taxon>
        <taxon>Euteleostomi</taxon>
        <taxon>Actinopterygii</taxon>
        <taxon>Neopterygii</taxon>
        <taxon>Teleostei</taxon>
        <taxon>Neoteleostei</taxon>
        <taxon>Acanthomorphata</taxon>
        <taxon>Ovalentaria</taxon>
        <taxon>Atherinomorphae</taxon>
        <taxon>Cyprinodontiformes</taxon>
        <taxon>Goodeidae</taxon>
        <taxon>Goodea</taxon>
    </lineage>
</organism>
<accession>A0ABV0MZX9</accession>
<dbReference type="EMBL" id="JAHRIO010020510">
    <property type="protein sequence ID" value="MEQ2164690.1"/>
    <property type="molecule type" value="Genomic_DNA"/>
</dbReference>
<proteinExistence type="predicted"/>
<protein>
    <submittedName>
        <fullName evidence="2">Uncharacterized protein</fullName>
    </submittedName>
</protein>
<comment type="caution">
    <text evidence="2">The sequence shown here is derived from an EMBL/GenBank/DDBJ whole genome shotgun (WGS) entry which is preliminary data.</text>
</comment>
<keyword evidence="3" id="KW-1185">Reference proteome</keyword>
<name>A0ABV0MZX9_9TELE</name>
<dbReference type="Proteomes" id="UP001476798">
    <property type="component" value="Unassembled WGS sequence"/>
</dbReference>
<gene>
    <name evidence="2" type="ORF">GOODEAATRI_009328</name>
</gene>
<evidence type="ECO:0000256" key="1">
    <source>
        <dbReference type="SAM" id="MobiDB-lite"/>
    </source>
</evidence>
<reference evidence="2 3" key="1">
    <citation type="submission" date="2021-06" db="EMBL/GenBank/DDBJ databases">
        <authorList>
            <person name="Palmer J.M."/>
        </authorList>
    </citation>
    <scope>NUCLEOTIDE SEQUENCE [LARGE SCALE GENOMIC DNA]</scope>
    <source>
        <strain evidence="2 3">GA_2019</strain>
        <tissue evidence="2">Muscle</tissue>
    </source>
</reference>
<evidence type="ECO:0000313" key="3">
    <source>
        <dbReference type="Proteomes" id="UP001476798"/>
    </source>
</evidence>
<sequence length="146" mass="16004">MGTCPFSLAVPPPFIYPHPLPAISRANLRLRYYESCTRRVGGRFRTSTPSINPVKGPTSWLSRPVPAPPAEWALEAQSRPQSCPNSQNESLGKFLALLSLPSLLGEQVQHSALTWECVGGVTAWQPDSPSQSRYHSSPWRPNPADG</sequence>
<feature type="region of interest" description="Disordered" evidence="1">
    <location>
        <begin position="126"/>
        <end position="146"/>
    </location>
</feature>